<evidence type="ECO:0000259" key="1">
    <source>
        <dbReference type="Pfam" id="PF12697"/>
    </source>
</evidence>
<dbReference type="EMBL" id="QYUK01000011">
    <property type="protein sequence ID" value="RJF88734.1"/>
    <property type="molecule type" value="Genomic_DNA"/>
</dbReference>
<dbReference type="RefSeq" id="WP_119779487.1">
    <property type="nucleotide sequence ID" value="NZ_QYUK01000011.1"/>
</dbReference>
<sequence>MSVVEHEPPPPSLLLAVAELRALPELFGAINALPLLRMAPRGDGHPVLVIPGFMASDLSTVLLRRFLTHRGYPTYAWDLGRNLGPNPRVEDGLRERLVEMVREHGRKVSIIGWSLGGVYAREIAREAPQLVRQVISLGSPIAASPRSTNAWQLFERISGKSVDEVAEAYSETIFAPVDGVPSTAIFSKSDGIVAWQGCLERPGPNRENIRVRGSHCGLGHNVSALFAIADRLAQKEGDWAPFRPCGPLALLYPRAGSSRNRLSAA</sequence>
<keyword evidence="3" id="KW-1185">Reference proteome</keyword>
<proteinExistence type="predicted"/>
<dbReference type="Gene3D" id="3.40.50.1820">
    <property type="entry name" value="alpha/beta hydrolase"/>
    <property type="match status" value="1"/>
</dbReference>
<dbReference type="OrthoDB" id="7389193at2"/>
<evidence type="ECO:0000313" key="3">
    <source>
        <dbReference type="Proteomes" id="UP000284605"/>
    </source>
</evidence>
<gene>
    <name evidence="2" type="ORF">D3874_18515</name>
</gene>
<dbReference type="Proteomes" id="UP000284605">
    <property type="component" value="Unassembled WGS sequence"/>
</dbReference>
<dbReference type="InterPro" id="IPR000073">
    <property type="entry name" value="AB_hydrolase_1"/>
</dbReference>
<dbReference type="GO" id="GO:0016787">
    <property type="term" value="F:hydrolase activity"/>
    <property type="evidence" value="ECO:0007669"/>
    <property type="project" value="UniProtKB-KW"/>
</dbReference>
<dbReference type="SUPFAM" id="SSF53474">
    <property type="entry name" value="alpha/beta-Hydrolases"/>
    <property type="match status" value="1"/>
</dbReference>
<organism evidence="2 3">
    <name type="scientific">Oleomonas cavernae</name>
    <dbReference type="NCBI Taxonomy" id="2320859"/>
    <lineage>
        <taxon>Bacteria</taxon>
        <taxon>Pseudomonadati</taxon>
        <taxon>Pseudomonadota</taxon>
        <taxon>Alphaproteobacteria</taxon>
        <taxon>Acetobacterales</taxon>
        <taxon>Acetobacteraceae</taxon>
        <taxon>Oleomonas</taxon>
    </lineage>
</organism>
<dbReference type="InterPro" id="IPR029058">
    <property type="entry name" value="AB_hydrolase_fold"/>
</dbReference>
<name>A0A418WFE3_9PROT</name>
<dbReference type="AlphaFoldDB" id="A0A418WFE3"/>
<protein>
    <submittedName>
        <fullName evidence="2">Alpha/beta hydrolase</fullName>
    </submittedName>
</protein>
<keyword evidence="2" id="KW-0378">Hydrolase</keyword>
<comment type="caution">
    <text evidence="2">The sequence shown here is derived from an EMBL/GenBank/DDBJ whole genome shotgun (WGS) entry which is preliminary data.</text>
</comment>
<feature type="domain" description="AB hydrolase-1" evidence="1">
    <location>
        <begin position="47"/>
        <end position="206"/>
    </location>
</feature>
<accession>A0A418WFE3</accession>
<reference evidence="2 3" key="1">
    <citation type="submission" date="2018-09" db="EMBL/GenBank/DDBJ databases">
        <authorList>
            <person name="Zhu H."/>
        </authorList>
    </citation>
    <scope>NUCLEOTIDE SEQUENCE [LARGE SCALE GENOMIC DNA]</scope>
    <source>
        <strain evidence="2 3">K1W22B-8</strain>
    </source>
</reference>
<dbReference type="Pfam" id="PF12697">
    <property type="entry name" value="Abhydrolase_6"/>
    <property type="match status" value="1"/>
</dbReference>
<evidence type="ECO:0000313" key="2">
    <source>
        <dbReference type="EMBL" id="RJF88734.1"/>
    </source>
</evidence>